<dbReference type="InterPro" id="IPR001387">
    <property type="entry name" value="Cro/C1-type_HTH"/>
</dbReference>
<dbReference type="Pfam" id="PF13560">
    <property type="entry name" value="HTH_31"/>
    <property type="match status" value="1"/>
</dbReference>
<feature type="domain" description="HTH cro/C1-type" evidence="2">
    <location>
        <begin position="66"/>
        <end position="92"/>
    </location>
</feature>
<dbReference type="SUPFAM" id="SSF47413">
    <property type="entry name" value="lambda repressor-like DNA-binding domains"/>
    <property type="match status" value="2"/>
</dbReference>
<reference evidence="3" key="1">
    <citation type="submission" date="2023-07" db="EMBL/GenBank/DDBJ databases">
        <title>Sequencing the genomes of 1000 actinobacteria strains.</title>
        <authorList>
            <person name="Klenk H.-P."/>
        </authorList>
    </citation>
    <scope>NUCLEOTIDE SEQUENCE</scope>
    <source>
        <strain evidence="3">DSM 44707</strain>
    </source>
</reference>
<protein>
    <submittedName>
        <fullName evidence="3">Transcriptional regulator with XRE-family HTH domain</fullName>
    </submittedName>
</protein>
<comment type="caution">
    <text evidence="3">The sequence shown here is derived from an EMBL/GenBank/DDBJ whole genome shotgun (WGS) entry which is preliminary data.</text>
</comment>
<name>A0AAE4CAH9_9ACTN</name>
<sequence>MGRSAVEAFDPQRLREARERAGLTQRDIAVRLLEADLAAKGRDPSSLTGEAWAKAVETERIRVIDYEQGTHAPRAVLLRRLAEALGVDAFELFAEGTPRTLVTLRSRLGLNQADVAAHLTVGRAFYARVEQGRASMRNAADQQALAAVLKISIDEVRTLTSATTPPDA</sequence>
<evidence type="ECO:0000259" key="2">
    <source>
        <dbReference type="PROSITE" id="PS50943"/>
    </source>
</evidence>
<gene>
    <name evidence="3" type="ORF">J2S41_004394</name>
</gene>
<evidence type="ECO:0000256" key="1">
    <source>
        <dbReference type="ARBA" id="ARBA00023125"/>
    </source>
</evidence>
<dbReference type="PANTHER" id="PTHR46558:SF4">
    <property type="entry name" value="DNA-BIDING PHAGE PROTEIN"/>
    <property type="match status" value="1"/>
</dbReference>
<dbReference type="EMBL" id="JAVDYB010000001">
    <property type="protein sequence ID" value="MDR7277616.1"/>
    <property type="molecule type" value="Genomic_DNA"/>
</dbReference>
<dbReference type="GO" id="GO:0003677">
    <property type="term" value="F:DNA binding"/>
    <property type="evidence" value="ECO:0007669"/>
    <property type="project" value="UniProtKB-KW"/>
</dbReference>
<keyword evidence="4" id="KW-1185">Reference proteome</keyword>
<proteinExistence type="predicted"/>
<dbReference type="Proteomes" id="UP001183643">
    <property type="component" value="Unassembled WGS sequence"/>
</dbReference>
<feature type="domain" description="HTH cro/C1-type" evidence="2">
    <location>
        <begin position="101"/>
        <end position="156"/>
    </location>
</feature>
<dbReference type="RefSeq" id="WP_310370011.1">
    <property type="nucleotide sequence ID" value="NZ_JAVDYB010000001.1"/>
</dbReference>
<dbReference type="SMART" id="SM00530">
    <property type="entry name" value="HTH_XRE"/>
    <property type="match status" value="2"/>
</dbReference>
<dbReference type="AlphaFoldDB" id="A0AAE4CAH9"/>
<dbReference type="CDD" id="cd00093">
    <property type="entry name" value="HTH_XRE"/>
    <property type="match status" value="2"/>
</dbReference>
<dbReference type="PANTHER" id="PTHR46558">
    <property type="entry name" value="TRACRIPTIONAL REGULATORY PROTEIN-RELATED-RELATED"/>
    <property type="match status" value="1"/>
</dbReference>
<dbReference type="Gene3D" id="1.10.260.40">
    <property type="entry name" value="lambda repressor-like DNA-binding domains"/>
    <property type="match status" value="2"/>
</dbReference>
<dbReference type="InterPro" id="IPR010982">
    <property type="entry name" value="Lambda_DNA-bd_dom_sf"/>
</dbReference>
<accession>A0AAE4CAH9</accession>
<evidence type="ECO:0000313" key="3">
    <source>
        <dbReference type="EMBL" id="MDR7277616.1"/>
    </source>
</evidence>
<dbReference type="PROSITE" id="PS50943">
    <property type="entry name" value="HTH_CROC1"/>
    <property type="match status" value="2"/>
</dbReference>
<evidence type="ECO:0000313" key="4">
    <source>
        <dbReference type="Proteomes" id="UP001183643"/>
    </source>
</evidence>
<organism evidence="3 4">
    <name type="scientific">Catenuloplanes atrovinosus</name>
    <dbReference type="NCBI Taxonomy" id="137266"/>
    <lineage>
        <taxon>Bacteria</taxon>
        <taxon>Bacillati</taxon>
        <taxon>Actinomycetota</taxon>
        <taxon>Actinomycetes</taxon>
        <taxon>Micromonosporales</taxon>
        <taxon>Micromonosporaceae</taxon>
        <taxon>Catenuloplanes</taxon>
    </lineage>
</organism>
<keyword evidence="1" id="KW-0238">DNA-binding</keyword>